<proteinExistence type="predicted"/>
<dbReference type="AlphaFoldDB" id="A0AAD5XUM8"/>
<comment type="caution">
    <text evidence="1">The sequence shown here is derived from an EMBL/GenBank/DDBJ whole genome shotgun (WGS) entry which is preliminary data.</text>
</comment>
<dbReference type="PANTHER" id="PTHR43881:SF1">
    <property type="entry name" value="GAMMA-GLUTAMYLTRANSPEPTIDASE (AFU_ORTHOLOGUE AFUA_4G13580)"/>
    <property type="match status" value="1"/>
</dbReference>
<dbReference type="Gene3D" id="1.10.246.130">
    <property type="match status" value="1"/>
</dbReference>
<dbReference type="InterPro" id="IPR052896">
    <property type="entry name" value="GGT-like_enzyme"/>
</dbReference>
<dbReference type="SUPFAM" id="SSF56235">
    <property type="entry name" value="N-terminal nucleophile aminohydrolases (Ntn hydrolases)"/>
    <property type="match status" value="1"/>
</dbReference>
<sequence length="555" mass="59551">MNRSRSTVYSLNSGMVATSQPLAVNAGLNILRMGGNAADAAVAVAACLNVLEPASSGIGGDCFCLYFDGKDKSIIGLNGSGRYPSASDPLEYLNKLGFDKTIPMNDANSITVPGAAAGYVDTVEKFGSGKLTLLGILTPAIKLAENGFPVSKVSASLWKNSEKELQNSSNGLEVLKDGNAPNEGDIMKFPLLGRCFSLLAEKGKAGFYEGEVATAIVETIAKNGGRMTLNDLKNHSSTIIHPIKISYLDKSLNECPPNGQGITALIALGIIEQLQETGVIRNLSEMEHNGVEYLHVLIESLRLAFADSFHFVTDPTKMSSKVIEKLLSKEYHLKRSKLFSPLKASTDVHFGAPLYCCDTVYLTVVDKEGNACSFINSVFESFGSKIVAKGTGICLQNRGSNFSLNPHSFNVVEPNKRPYHTIIPAIVTDNISKELFASFGVMGGYQQPQGHLQVLLNLLHFNMTAQESVDALRFNINSIDSALVFPKQSSVSLEEGFKLDVVEGLRKLGHNTSVLSGFERKAFGRGQVIVSTLQENGIVLAGGSDFRGDGYAGCT</sequence>
<evidence type="ECO:0008006" key="3">
    <source>
        <dbReference type="Google" id="ProtNLM"/>
    </source>
</evidence>
<keyword evidence="2" id="KW-1185">Reference proteome</keyword>
<dbReference type="PRINTS" id="PR01210">
    <property type="entry name" value="GGTRANSPTASE"/>
</dbReference>
<dbReference type="InterPro" id="IPR029055">
    <property type="entry name" value="Ntn_hydrolases_N"/>
</dbReference>
<organism evidence="1 2">
    <name type="scientific">Clydaea vesicula</name>
    <dbReference type="NCBI Taxonomy" id="447962"/>
    <lineage>
        <taxon>Eukaryota</taxon>
        <taxon>Fungi</taxon>
        <taxon>Fungi incertae sedis</taxon>
        <taxon>Chytridiomycota</taxon>
        <taxon>Chytridiomycota incertae sedis</taxon>
        <taxon>Chytridiomycetes</taxon>
        <taxon>Lobulomycetales</taxon>
        <taxon>Lobulomycetaceae</taxon>
        <taxon>Clydaea</taxon>
    </lineage>
</organism>
<evidence type="ECO:0000313" key="1">
    <source>
        <dbReference type="EMBL" id="KAJ3216485.1"/>
    </source>
</evidence>
<evidence type="ECO:0000313" key="2">
    <source>
        <dbReference type="Proteomes" id="UP001211065"/>
    </source>
</evidence>
<accession>A0AAD5XUM8</accession>
<dbReference type="InterPro" id="IPR043137">
    <property type="entry name" value="GGT_ssub_C"/>
</dbReference>
<protein>
    <recommendedName>
        <fullName evidence="3">Gamma-glutamyltranspeptidase</fullName>
    </recommendedName>
</protein>
<dbReference type="PANTHER" id="PTHR43881">
    <property type="entry name" value="GAMMA-GLUTAMYLTRANSPEPTIDASE (AFU_ORTHOLOGUE AFUA_4G13580)"/>
    <property type="match status" value="1"/>
</dbReference>
<name>A0AAD5XUM8_9FUNG</name>
<dbReference type="InterPro" id="IPR043138">
    <property type="entry name" value="GGT_lsub"/>
</dbReference>
<dbReference type="Gene3D" id="3.60.20.40">
    <property type="match status" value="1"/>
</dbReference>
<reference evidence="1" key="1">
    <citation type="submission" date="2020-05" db="EMBL/GenBank/DDBJ databases">
        <title>Phylogenomic resolution of chytrid fungi.</title>
        <authorList>
            <person name="Stajich J.E."/>
            <person name="Amses K."/>
            <person name="Simmons R."/>
            <person name="Seto K."/>
            <person name="Myers J."/>
            <person name="Bonds A."/>
            <person name="Quandt C.A."/>
            <person name="Barry K."/>
            <person name="Liu P."/>
            <person name="Grigoriev I."/>
            <person name="Longcore J.E."/>
            <person name="James T.Y."/>
        </authorList>
    </citation>
    <scope>NUCLEOTIDE SEQUENCE</scope>
    <source>
        <strain evidence="1">JEL0476</strain>
    </source>
</reference>
<gene>
    <name evidence="1" type="ORF">HK099_005847</name>
</gene>
<dbReference type="Pfam" id="PF01019">
    <property type="entry name" value="G_glu_transpept"/>
    <property type="match status" value="1"/>
</dbReference>
<dbReference type="Proteomes" id="UP001211065">
    <property type="component" value="Unassembled WGS sequence"/>
</dbReference>
<dbReference type="EMBL" id="JADGJW010000476">
    <property type="protein sequence ID" value="KAJ3216485.1"/>
    <property type="molecule type" value="Genomic_DNA"/>
</dbReference>